<feature type="compositionally biased region" description="Pro residues" evidence="1">
    <location>
        <begin position="89"/>
        <end position="98"/>
    </location>
</feature>
<dbReference type="RefSeq" id="XP_003847177.1">
    <property type="nucleotide sequence ID" value="XM_003847129.1"/>
</dbReference>
<feature type="compositionally biased region" description="Low complexity" evidence="1">
    <location>
        <begin position="134"/>
        <end position="144"/>
    </location>
</feature>
<feature type="compositionally biased region" description="Basic and acidic residues" evidence="1">
    <location>
        <begin position="9"/>
        <end position="28"/>
    </location>
</feature>
<dbReference type="Proteomes" id="UP000008062">
    <property type="component" value="Chromosome 17"/>
</dbReference>
<accession>F9XRJ8</accession>
<feature type="region of interest" description="Disordered" evidence="1">
    <location>
        <begin position="60"/>
        <end position="170"/>
    </location>
</feature>
<feature type="compositionally biased region" description="Low complexity" evidence="1">
    <location>
        <begin position="99"/>
        <end position="109"/>
    </location>
</feature>
<proteinExistence type="predicted"/>
<organism evidence="2 3">
    <name type="scientific">Zymoseptoria tritici (strain CBS 115943 / IPO323)</name>
    <name type="common">Speckled leaf blotch fungus</name>
    <name type="synonym">Septoria tritici</name>
    <dbReference type="NCBI Taxonomy" id="336722"/>
    <lineage>
        <taxon>Eukaryota</taxon>
        <taxon>Fungi</taxon>
        <taxon>Dikarya</taxon>
        <taxon>Ascomycota</taxon>
        <taxon>Pezizomycotina</taxon>
        <taxon>Dothideomycetes</taxon>
        <taxon>Dothideomycetidae</taxon>
        <taxon>Mycosphaerellales</taxon>
        <taxon>Mycosphaerellaceae</taxon>
        <taxon>Zymoseptoria</taxon>
    </lineage>
</organism>
<evidence type="ECO:0000313" key="2">
    <source>
        <dbReference type="EMBL" id="EGP82153.1"/>
    </source>
</evidence>
<dbReference type="HOGENOM" id="CLU_1571845_0_0_1"/>
<evidence type="ECO:0000256" key="1">
    <source>
        <dbReference type="SAM" id="MobiDB-lite"/>
    </source>
</evidence>
<gene>
    <name evidence="2" type="ORF">MYCGRDRAFT_64849</name>
</gene>
<dbReference type="GeneID" id="13399682"/>
<name>F9XRJ8_ZYMTI</name>
<reference evidence="2 3" key="1">
    <citation type="journal article" date="2011" name="PLoS Genet.">
        <title>Finished genome of the fungal wheat pathogen Mycosphaerella graminicola reveals dispensome structure, chromosome plasticity, and stealth pathogenesis.</title>
        <authorList>
            <person name="Goodwin S.B."/>
            <person name="Ben M'barek S."/>
            <person name="Dhillon B."/>
            <person name="Wittenberg A.H.J."/>
            <person name="Crane C.F."/>
            <person name="Hane J.K."/>
            <person name="Foster A.J."/>
            <person name="Van der Lee T.A.J."/>
            <person name="Grimwood J."/>
            <person name="Aerts A."/>
            <person name="Antoniw J."/>
            <person name="Bailey A."/>
            <person name="Bluhm B."/>
            <person name="Bowler J."/>
            <person name="Bristow J."/>
            <person name="van der Burgt A."/>
            <person name="Canto-Canche B."/>
            <person name="Churchill A.C.L."/>
            <person name="Conde-Ferraez L."/>
            <person name="Cools H.J."/>
            <person name="Coutinho P.M."/>
            <person name="Csukai M."/>
            <person name="Dehal P."/>
            <person name="De Wit P."/>
            <person name="Donzelli B."/>
            <person name="van de Geest H.C."/>
            <person name="van Ham R.C.H.J."/>
            <person name="Hammond-Kosack K.E."/>
            <person name="Henrissat B."/>
            <person name="Kilian A."/>
            <person name="Kobayashi A.K."/>
            <person name="Koopmann E."/>
            <person name="Kourmpetis Y."/>
            <person name="Kuzniar A."/>
            <person name="Lindquist E."/>
            <person name="Lombard V."/>
            <person name="Maliepaard C."/>
            <person name="Martins N."/>
            <person name="Mehrabi R."/>
            <person name="Nap J.P.H."/>
            <person name="Ponomarenko A."/>
            <person name="Rudd J.J."/>
            <person name="Salamov A."/>
            <person name="Schmutz J."/>
            <person name="Schouten H.J."/>
            <person name="Shapiro H."/>
            <person name="Stergiopoulos I."/>
            <person name="Torriani S.F.F."/>
            <person name="Tu H."/>
            <person name="de Vries R.P."/>
            <person name="Waalwijk C."/>
            <person name="Ware S.B."/>
            <person name="Wiebenga A."/>
            <person name="Zwiers L.-H."/>
            <person name="Oliver R.P."/>
            <person name="Grigoriev I.V."/>
            <person name="Kema G.H.J."/>
        </authorList>
    </citation>
    <scope>NUCLEOTIDE SEQUENCE [LARGE SCALE GENOMIC DNA]</scope>
    <source>
        <strain evidence="3">CBS 115943 / IPO323</strain>
    </source>
</reference>
<protein>
    <submittedName>
        <fullName evidence="2">Uncharacterized protein</fullName>
    </submittedName>
</protein>
<dbReference type="KEGG" id="ztr:MYCGRDRAFT_64849"/>
<feature type="compositionally biased region" description="Basic residues" evidence="1">
    <location>
        <begin position="68"/>
        <end position="78"/>
    </location>
</feature>
<feature type="compositionally biased region" description="Low complexity" evidence="1">
    <location>
        <begin position="116"/>
        <end position="127"/>
    </location>
</feature>
<sequence length="170" mass="18949">MRRPRKKTERIQRTMGSRHEETKTMDMEAKRRLSVSRVVVVGRLCWTNPPSTAWMMVQRAQDQNQNRRTGRKSRRTSRTSRPSHLARSAPPPLPPSQPSPLRSQRVPSSKLTPPLRSQTTSAPSTSTPFPPPRTTRALARPTCASASWAACPTISPTPSDGSASNYKLPL</sequence>
<feature type="region of interest" description="Disordered" evidence="1">
    <location>
        <begin position="1"/>
        <end position="28"/>
    </location>
</feature>
<keyword evidence="3" id="KW-1185">Reference proteome</keyword>
<dbReference type="EMBL" id="CM001212">
    <property type="protein sequence ID" value="EGP82153.1"/>
    <property type="molecule type" value="Genomic_DNA"/>
</dbReference>
<dbReference type="InParanoid" id="F9XRJ8"/>
<evidence type="ECO:0000313" key="3">
    <source>
        <dbReference type="Proteomes" id="UP000008062"/>
    </source>
</evidence>
<feature type="compositionally biased region" description="Polar residues" evidence="1">
    <location>
        <begin position="154"/>
        <end position="170"/>
    </location>
</feature>
<feature type="compositionally biased region" description="Low complexity" evidence="1">
    <location>
        <begin position="79"/>
        <end position="88"/>
    </location>
</feature>
<dbReference type="AlphaFoldDB" id="F9XRJ8"/>